<dbReference type="Proteomes" id="UP000198304">
    <property type="component" value="Unassembled WGS sequence"/>
</dbReference>
<dbReference type="EMBL" id="FZOJ01000014">
    <property type="protein sequence ID" value="SNS60769.1"/>
    <property type="molecule type" value="Genomic_DNA"/>
</dbReference>
<accession>A0A239FV95</accession>
<proteinExistence type="predicted"/>
<evidence type="ECO:0000313" key="2">
    <source>
        <dbReference type="Proteomes" id="UP000198304"/>
    </source>
</evidence>
<gene>
    <name evidence="1" type="ORF">SAMN05446037_101456</name>
</gene>
<dbReference type="RefSeq" id="WP_089283606.1">
    <property type="nucleotide sequence ID" value="NZ_FZOJ01000014.1"/>
</dbReference>
<name>A0A239FV95_9FIRM</name>
<keyword evidence="2" id="KW-1185">Reference proteome</keyword>
<dbReference type="AlphaFoldDB" id="A0A239FV95"/>
<evidence type="ECO:0000313" key="1">
    <source>
        <dbReference type="EMBL" id="SNS60769.1"/>
    </source>
</evidence>
<organism evidence="1 2">
    <name type="scientific">Anaerovirgula multivorans</name>
    <dbReference type="NCBI Taxonomy" id="312168"/>
    <lineage>
        <taxon>Bacteria</taxon>
        <taxon>Bacillati</taxon>
        <taxon>Bacillota</taxon>
        <taxon>Clostridia</taxon>
        <taxon>Peptostreptococcales</taxon>
        <taxon>Natronincolaceae</taxon>
        <taxon>Anaerovirgula</taxon>
    </lineage>
</organism>
<protein>
    <submittedName>
        <fullName evidence="1">Uncharacterized protein</fullName>
    </submittedName>
</protein>
<dbReference type="OrthoDB" id="1956915at2"/>
<sequence>MRGKIIFVNEVISAIAYLKAAQNYLNDLPYHTLFIYETLGMHGFDKANELVIEILKEYGTISSKIKSIKHLDICPETNHDASMILYDAQQNVDYLLGILNQLKKEEKKLLDRN</sequence>
<reference evidence="1 2" key="1">
    <citation type="submission" date="2017-06" db="EMBL/GenBank/DDBJ databases">
        <authorList>
            <person name="Kim H.J."/>
            <person name="Triplett B.A."/>
        </authorList>
    </citation>
    <scope>NUCLEOTIDE SEQUENCE [LARGE SCALE GENOMIC DNA]</scope>
    <source>
        <strain evidence="1 2">SCA</strain>
    </source>
</reference>